<accession>T0HQK7</accession>
<evidence type="ECO:0000313" key="2">
    <source>
        <dbReference type="Proteomes" id="UP000015527"/>
    </source>
</evidence>
<sequence length="510" mass="56221">MTGVCAAAAAAIGVVSSGIVNRFPRAEQAFPVLAAGAPHAVPRTTLGINLFGLQTFNRQQVFANMIAQSEWFSSRGEGWSPMPAARLDALGWVRSLEPGQTAPRPLVLPAAPFGPATVRCTFAGKGALQAGGAARLIDASAENVELELRPSGAEDEGAWVELIRTDPADPLRDLDCRKSTSLPGERFDPEFLSFLSGFEVIRFLDWQRTNDNAKVAWANRTLPTSASQVGIGGASIEDMVDLANATGADPWFLMPYEADADYIRGFARLVRKRLDPRRKVYVELGNEVWNQIFDASAQAEREGLALGLGHGDPTRARMERYAGKITAAMRIWTEVYADRPGSLIRVCASQHANPELARMILDHEDTRRWVDALATAPYLWLDLEGRSRSNLDPIFEAMPDSVERTFAMAAANREIAAAHGLRYIAYEGGQHLVTRDIDLARAVQRDARMARVYDRYLEGWRRRFGDTLTLYASTAPIGEYGAWGLREYAGQPADETPKLTAVRRFQREAR</sequence>
<dbReference type="SUPFAM" id="SSF51445">
    <property type="entry name" value="(Trans)glycosidases"/>
    <property type="match status" value="1"/>
</dbReference>
<dbReference type="InterPro" id="IPR017853">
    <property type="entry name" value="GH"/>
</dbReference>
<evidence type="ECO:0000313" key="1">
    <source>
        <dbReference type="EMBL" id="EQB15317.1"/>
    </source>
</evidence>
<dbReference type="RefSeq" id="WP_021234210.1">
    <property type="nucleotide sequence ID" value="NZ_ATHL01000076.1"/>
</dbReference>
<dbReference type="EMBL" id="ATHL01000076">
    <property type="protein sequence ID" value="EQB15317.1"/>
    <property type="molecule type" value="Genomic_DNA"/>
</dbReference>
<dbReference type="Gene3D" id="3.20.20.80">
    <property type="entry name" value="Glycosidases"/>
    <property type="match status" value="1"/>
</dbReference>
<gene>
    <name evidence="1" type="ORF">L284_11820</name>
</gene>
<dbReference type="eggNOG" id="COG5297">
    <property type="taxonomic scope" value="Bacteria"/>
</dbReference>
<evidence type="ECO:0008006" key="3">
    <source>
        <dbReference type="Google" id="ProtNLM"/>
    </source>
</evidence>
<keyword evidence="2" id="KW-1185">Reference proteome</keyword>
<proteinExistence type="predicted"/>
<dbReference type="AlphaFoldDB" id="T0HQK7"/>
<comment type="caution">
    <text evidence="1">The sequence shown here is derived from an EMBL/GenBank/DDBJ whole genome shotgun (WGS) entry which is preliminary data.</text>
</comment>
<dbReference type="OrthoDB" id="7783360at2"/>
<reference evidence="1 2" key="1">
    <citation type="journal article" date="2013" name="Genome Announc.">
        <title>Genome Sequence of Novosphingobium lindaniclasticum LE124T, Isolated from a Hexachlorocyclohexane Dumpsite.</title>
        <authorList>
            <person name="Saxena A."/>
            <person name="Nayyar N."/>
            <person name="Sangwan N."/>
            <person name="Kumari R."/>
            <person name="Khurana J.P."/>
            <person name="Lal R."/>
        </authorList>
    </citation>
    <scope>NUCLEOTIDE SEQUENCE [LARGE SCALE GENOMIC DNA]</scope>
    <source>
        <strain evidence="1 2">LE124</strain>
    </source>
</reference>
<dbReference type="PATRIC" id="fig|1096930.3.peg.2352"/>
<protein>
    <recommendedName>
        <fullName evidence="3">Cellulose-binding domain protein</fullName>
    </recommendedName>
</protein>
<name>T0HQK7_9SPHN</name>
<dbReference type="Proteomes" id="UP000015527">
    <property type="component" value="Unassembled WGS sequence"/>
</dbReference>
<organism evidence="1 2">
    <name type="scientific">Novosphingobium lindaniclasticum LE124</name>
    <dbReference type="NCBI Taxonomy" id="1096930"/>
    <lineage>
        <taxon>Bacteria</taxon>
        <taxon>Pseudomonadati</taxon>
        <taxon>Pseudomonadota</taxon>
        <taxon>Alphaproteobacteria</taxon>
        <taxon>Sphingomonadales</taxon>
        <taxon>Sphingomonadaceae</taxon>
        <taxon>Novosphingobium</taxon>
    </lineage>
</organism>